<dbReference type="InterPro" id="IPR027417">
    <property type="entry name" value="P-loop_NTPase"/>
</dbReference>
<dbReference type="HAMAP" id="MF_00235">
    <property type="entry name" value="Adenylate_kinase_Adk"/>
    <property type="match status" value="1"/>
</dbReference>
<dbReference type="RefSeq" id="XP_062770323.1">
    <property type="nucleotide sequence ID" value="XM_062907377.1"/>
</dbReference>
<evidence type="ECO:0000256" key="4">
    <source>
        <dbReference type="ARBA" id="ARBA00022777"/>
    </source>
</evidence>
<keyword evidence="7 9" id="KW-0539">Nucleus</keyword>
<dbReference type="EMBL" id="JAFFHB010000001">
    <property type="protein sequence ID" value="KAK4673001.1"/>
    <property type="molecule type" value="Genomic_DNA"/>
</dbReference>
<dbReference type="Pfam" id="PF00406">
    <property type="entry name" value="ADK"/>
    <property type="match status" value="1"/>
</dbReference>
<name>A0ABR0HYP9_9PEZI</name>
<dbReference type="NCBIfam" id="TIGR01359">
    <property type="entry name" value="UMP_CMP_kin_fam"/>
    <property type="match status" value="1"/>
</dbReference>
<keyword evidence="11" id="KW-1185">Reference proteome</keyword>
<keyword evidence="4 9" id="KW-0418">Kinase</keyword>
<dbReference type="CDD" id="cd01428">
    <property type="entry name" value="ADK"/>
    <property type="match status" value="1"/>
</dbReference>
<comment type="similarity">
    <text evidence="9">Belongs to the adenylate kinase family. UMP-CMP kinase subfamily.</text>
</comment>
<evidence type="ECO:0000256" key="2">
    <source>
        <dbReference type="ARBA" id="ARBA00022679"/>
    </source>
</evidence>
<evidence type="ECO:0000256" key="5">
    <source>
        <dbReference type="ARBA" id="ARBA00022840"/>
    </source>
</evidence>
<evidence type="ECO:0000313" key="10">
    <source>
        <dbReference type="EMBL" id="KAK4673001.1"/>
    </source>
</evidence>
<dbReference type="GO" id="GO:0016301">
    <property type="term" value="F:kinase activity"/>
    <property type="evidence" value="ECO:0007669"/>
    <property type="project" value="UniProtKB-KW"/>
</dbReference>
<comment type="function">
    <text evidence="9">Catalyzes the phosphorylation of pyrimidine nucleoside monophosphates at the expense of ATP. Plays an important role in de novo pyrimidine nucleotide biosynthesis. Has preference for UMP and dUMP as phosphate acceptors, but can also use CMP, dCMP and AMP.</text>
</comment>
<feature type="binding site" evidence="9">
    <location>
        <position position="164"/>
    </location>
    <ligand>
        <name>a ribonucleoside 5'-phosphate</name>
        <dbReference type="ChEBI" id="CHEBI:58043"/>
    </ligand>
</feature>
<evidence type="ECO:0000256" key="6">
    <source>
        <dbReference type="ARBA" id="ARBA00022975"/>
    </source>
</evidence>
<reference evidence="10 11" key="1">
    <citation type="journal article" date="2023" name="bioRxiv">
        <title>High-quality genome assemblies of four members of thePodospora anserinaspecies complex.</title>
        <authorList>
            <person name="Ament-Velasquez S.L."/>
            <person name="Vogan A.A."/>
            <person name="Wallerman O."/>
            <person name="Hartmann F."/>
            <person name="Gautier V."/>
            <person name="Silar P."/>
            <person name="Giraud T."/>
            <person name="Johannesson H."/>
        </authorList>
    </citation>
    <scope>NUCLEOTIDE SEQUENCE [LARGE SCALE GENOMIC DNA]</scope>
    <source>
        <strain evidence="10 11">CBS 411.78</strain>
    </source>
</reference>
<gene>
    <name evidence="10" type="primary">URA6</name>
    <name evidence="10" type="ORF">QC763_107950</name>
</gene>
<dbReference type="InterPro" id="IPR000850">
    <property type="entry name" value="Adenylat/UMP-CMP_kin"/>
</dbReference>
<proteinExistence type="inferred from homology"/>
<comment type="caution">
    <text evidence="10">The sequence shown here is derived from an EMBL/GenBank/DDBJ whole genome shotgun (WGS) entry which is preliminary data.</text>
</comment>
<feature type="region of interest" description="NMPbind" evidence="9">
    <location>
        <begin position="158"/>
        <end position="188"/>
    </location>
</feature>
<feature type="region of interest" description="LID" evidence="9">
    <location>
        <begin position="256"/>
        <end position="266"/>
    </location>
</feature>
<evidence type="ECO:0000256" key="3">
    <source>
        <dbReference type="ARBA" id="ARBA00022741"/>
    </source>
</evidence>
<keyword evidence="3 9" id="KW-0547">Nucleotide-binding</keyword>
<keyword evidence="2 9" id="KW-0808">Transferase</keyword>
<dbReference type="InterPro" id="IPR033690">
    <property type="entry name" value="Adenylat_kinase_CS"/>
</dbReference>
<evidence type="ECO:0000256" key="9">
    <source>
        <dbReference type="HAMAP-Rule" id="MF_03172"/>
    </source>
</evidence>
<evidence type="ECO:0000256" key="8">
    <source>
        <dbReference type="ARBA" id="ARBA00048116"/>
    </source>
</evidence>
<evidence type="ECO:0000256" key="7">
    <source>
        <dbReference type="ARBA" id="ARBA00023242"/>
    </source>
</evidence>
<feature type="binding site" evidence="9">
    <location>
        <position position="257"/>
    </location>
    <ligand>
        <name>ATP</name>
        <dbReference type="ChEBI" id="CHEBI:30616"/>
    </ligand>
</feature>
<dbReference type="InterPro" id="IPR006266">
    <property type="entry name" value="UMP_CMP_kinase"/>
</dbReference>
<feature type="binding site" evidence="9">
    <location>
        <position position="226"/>
    </location>
    <ligand>
        <name>a ribonucleoside 5'-phosphate</name>
        <dbReference type="ChEBI" id="CHEBI:58043"/>
    </ligand>
</feature>
<feature type="binding site" evidence="9">
    <location>
        <position position="274"/>
    </location>
    <ligand>
        <name>a ribonucleoside 5'-phosphate</name>
        <dbReference type="ChEBI" id="CHEBI:58043"/>
    </ligand>
</feature>
<accession>A0ABR0HYP9</accession>
<evidence type="ECO:0000256" key="1">
    <source>
        <dbReference type="ARBA" id="ARBA00022490"/>
    </source>
</evidence>
<dbReference type="GeneID" id="87927720"/>
<dbReference type="SUPFAM" id="SSF52540">
    <property type="entry name" value="P-loop containing nucleoside triphosphate hydrolases"/>
    <property type="match status" value="1"/>
</dbReference>
<dbReference type="Gene3D" id="3.40.50.300">
    <property type="entry name" value="P-loop containing nucleotide triphosphate hydrolases"/>
    <property type="match status" value="1"/>
</dbReference>
<comment type="catalytic activity">
    <reaction evidence="8 9">
        <text>UMP + ATP = UDP + ADP</text>
        <dbReference type="Rhea" id="RHEA:24400"/>
        <dbReference type="ChEBI" id="CHEBI:30616"/>
        <dbReference type="ChEBI" id="CHEBI:57865"/>
        <dbReference type="ChEBI" id="CHEBI:58223"/>
        <dbReference type="ChEBI" id="CHEBI:456216"/>
        <dbReference type="EC" id="2.7.4.14"/>
    </reaction>
</comment>
<keyword evidence="5 9" id="KW-0067">ATP-binding</keyword>
<comment type="subcellular location">
    <subcellularLocation>
        <location evidence="9">Cytoplasm</location>
    </subcellularLocation>
    <subcellularLocation>
        <location evidence="9">Nucleus</location>
    </subcellularLocation>
    <text evidence="9">Predominantly cytoplasmic.</text>
</comment>
<dbReference type="EC" id="2.7.4.14" evidence="9"/>
<organism evidence="10 11">
    <name type="scientific">Podospora pseudopauciseta</name>
    <dbReference type="NCBI Taxonomy" id="2093780"/>
    <lineage>
        <taxon>Eukaryota</taxon>
        <taxon>Fungi</taxon>
        <taxon>Dikarya</taxon>
        <taxon>Ascomycota</taxon>
        <taxon>Pezizomycotina</taxon>
        <taxon>Sordariomycetes</taxon>
        <taxon>Sordariomycetidae</taxon>
        <taxon>Sordariales</taxon>
        <taxon>Podosporaceae</taxon>
        <taxon>Podospora</taxon>
    </lineage>
</organism>
<protein>
    <recommendedName>
        <fullName evidence="9">Uridylate kinase</fullName>
        <shortName evidence="9">UK</shortName>
        <ecNumber evidence="9">2.7.4.14</ecNumber>
    </recommendedName>
    <alternativeName>
        <fullName evidence="9">ATP:UMP phosphotransferase</fullName>
    </alternativeName>
    <alternativeName>
        <fullName evidence="9">Deoxycytidylate kinase</fullName>
        <shortName evidence="9">CK</shortName>
        <shortName evidence="9">dCMP kinase</shortName>
    </alternativeName>
    <alternativeName>
        <fullName evidence="9">Uridine monophosphate kinase</fullName>
        <shortName evidence="9">UMP kinase</shortName>
        <shortName evidence="9">UMPK</shortName>
    </alternativeName>
</protein>
<dbReference type="Proteomes" id="UP001326199">
    <property type="component" value="Unassembled WGS sequence"/>
</dbReference>
<feature type="binding site" evidence="9">
    <location>
        <begin position="186"/>
        <end position="188"/>
    </location>
    <ligand>
        <name>a ribonucleoside 5'-phosphate</name>
        <dbReference type="ChEBI" id="CHEBI:58043"/>
    </ligand>
</feature>
<comment type="domain">
    <text evidence="9">Consists of three domains, a large central CORE domain and two small peripheral domains, NMPbind and LID, which undergo movements during catalysis. The LID domain closes over the site of phosphoryl transfer upon ATP binding. Assembling and dissambling the active center during each catalytic cycle provides an effective means to prevent ATP hydrolysis.</text>
</comment>
<keyword evidence="1 9" id="KW-0963">Cytoplasm</keyword>
<keyword evidence="6 9" id="KW-0665">Pyrimidine biosynthesis</keyword>
<comment type="subunit">
    <text evidence="9">Monomer.</text>
</comment>
<feature type="binding site" evidence="9">
    <location>
        <begin position="138"/>
        <end position="143"/>
    </location>
    <ligand>
        <name>ATP</name>
        <dbReference type="ChEBI" id="CHEBI:30616"/>
    </ligand>
</feature>
<feature type="binding site" evidence="9">
    <location>
        <position position="263"/>
    </location>
    <ligand>
        <name>a ribonucleoside 5'-phosphate</name>
        <dbReference type="ChEBI" id="CHEBI:58043"/>
    </ligand>
</feature>
<sequence length="323" mass="35201">MSIAAAAVGRQAWRKLARNNSTAAIRRTISLLPKSQQFRPTSFVPAFTANASKAAPRFSQSQQYRSYSSGGSSGDGTKVKFWPFVLVLAAGTGGWVLLINRQKNMPPNPKQTASSSAKPTPAFSPSEVTVLFVLGGPGAGKGTQCANLVNDFSFHHLSAGDLLRAEQDRPGSQYGQLIQDCIKNGAIVPMEVTVALLENAMADAIAKSGSKKARFLIDGFPRKMDQAFQFEKVVCPAKLVLFFDCPEQVMEGRLLERGKTSGRADDNAESIRKRFRTFVETSMPVVEYYDKEGKVIKVDATPGPKEVYEDVKRKLVGKLGENF</sequence>
<dbReference type="PRINTS" id="PR00094">
    <property type="entry name" value="ADENYLTKNASE"/>
</dbReference>
<dbReference type="PROSITE" id="PS00113">
    <property type="entry name" value="ADENYLATE_KINASE"/>
    <property type="match status" value="1"/>
</dbReference>
<dbReference type="PANTHER" id="PTHR23359">
    <property type="entry name" value="NUCLEOTIDE KINASE"/>
    <property type="match status" value="1"/>
</dbReference>
<feature type="binding site" evidence="9">
    <location>
        <begin position="219"/>
        <end position="222"/>
    </location>
    <ligand>
        <name>a ribonucleoside 5'-phosphate</name>
        <dbReference type="ChEBI" id="CHEBI:58043"/>
    </ligand>
</feature>
<feature type="binding site" evidence="9">
    <location>
        <position position="302"/>
    </location>
    <ligand>
        <name>ATP</name>
        <dbReference type="ChEBI" id="CHEBI:30616"/>
    </ligand>
</feature>
<dbReference type="HAMAP" id="MF_03172">
    <property type="entry name" value="Adenylate_kinase_UMP_CMP_kin"/>
    <property type="match status" value="1"/>
</dbReference>
<evidence type="ECO:0000313" key="11">
    <source>
        <dbReference type="Proteomes" id="UP001326199"/>
    </source>
</evidence>
<comment type="cofactor">
    <cofactor evidence="9">
        <name>Mg(2+)</name>
        <dbReference type="ChEBI" id="CHEBI:18420"/>
    </cofactor>
    <text evidence="9">Binds 1 Mg(2+) ion per monomer.</text>
</comment>